<dbReference type="InterPro" id="IPR002453">
    <property type="entry name" value="Beta_tubulin"/>
</dbReference>
<evidence type="ECO:0000256" key="9">
    <source>
        <dbReference type="ARBA" id="ARBA00023134"/>
    </source>
</evidence>
<evidence type="ECO:0000256" key="8">
    <source>
        <dbReference type="ARBA" id="ARBA00022842"/>
    </source>
</evidence>
<keyword evidence="10" id="KW-0206">Cytoskeleton</keyword>
<dbReference type="GO" id="GO:0005874">
    <property type="term" value="C:microtubule"/>
    <property type="evidence" value="ECO:0007669"/>
    <property type="project" value="UniProtKB-KW"/>
</dbReference>
<dbReference type="PANTHER" id="PTHR11588">
    <property type="entry name" value="TUBULIN"/>
    <property type="match status" value="1"/>
</dbReference>
<comment type="subcellular location">
    <subcellularLocation>
        <location evidence="2">Cytoplasm</location>
        <location evidence="2">Cytoskeleton</location>
    </subcellularLocation>
</comment>
<feature type="transmembrane region" description="Helical" evidence="12">
    <location>
        <begin position="59"/>
        <end position="78"/>
    </location>
</feature>
<dbReference type="GO" id="GO:0007052">
    <property type="term" value="P:mitotic spindle organization"/>
    <property type="evidence" value="ECO:0007669"/>
    <property type="project" value="UniProtKB-ARBA"/>
</dbReference>
<dbReference type="GO" id="GO:0000070">
    <property type="term" value="P:mitotic sister chromatid segregation"/>
    <property type="evidence" value="ECO:0007669"/>
    <property type="project" value="UniProtKB-ARBA"/>
</dbReference>
<keyword evidence="12" id="KW-0812">Transmembrane</keyword>
<dbReference type="EMBL" id="JAEUBD010001468">
    <property type="protein sequence ID" value="KAH3660672.1"/>
    <property type="molecule type" value="Genomic_DNA"/>
</dbReference>
<keyword evidence="5" id="KW-0493">Microtubule</keyword>
<proteinExistence type="inferred from homology"/>
<accession>A0A9P8NWV1</accession>
<evidence type="ECO:0000256" key="4">
    <source>
        <dbReference type="ARBA" id="ARBA00011747"/>
    </source>
</evidence>
<dbReference type="GO" id="GO:0005200">
    <property type="term" value="F:structural constituent of cytoskeleton"/>
    <property type="evidence" value="ECO:0007669"/>
    <property type="project" value="InterPro"/>
</dbReference>
<dbReference type="Gene3D" id="1.10.287.600">
    <property type="entry name" value="Helix hairpin bin"/>
    <property type="match status" value="1"/>
</dbReference>
<keyword evidence="12" id="KW-0472">Membrane</keyword>
<comment type="function">
    <text evidence="11">Tubulin is the major constituent of microtubules, a cylinder consisting of laterally associated linear protofilaments composed of alpha- and beta-tubulin heterodimers. Microtubules grow by the addition of GTP-tubulin dimers to the microtubule end, where a stabilizing cap forms. Below the cap, tubulin dimers are in GDP-bound state, owing to GTPase activity of alpha-tubulin.</text>
</comment>
<dbReference type="Pfam" id="PF03953">
    <property type="entry name" value="Tubulin_C"/>
    <property type="match status" value="1"/>
</dbReference>
<reference evidence="15" key="1">
    <citation type="journal article" date="2021" name="Open Biol.">
        <title>Shared evolutionary footprints suggest mitochondrial oxidative damage underlies multiple complex I losses in fungi.</title>
        <authorList>
            <person name="Schikora-Tamarit M.A."/>
            <person name="Marcet-Houben M."/>
            <person name="Nosek J."/>
            <person name="Gabaldon T."/>
        </authorList>
    </citation>
    <scope>NUCLEOTIDE SEQUENCE</scope>
    <source>
        <strain evidence="15">NCAIM Y.01608</strain>
    </source>
</reference>
<dbReference type="CDD" id="cd02187">
    <property type="entry name" value="beta_tubulin"/>
    <property type="match status" value="1"/>
</dbReference>
<dbReference type="GO" id="GO:0003924">
    <property type="term" value="F:GTPase activity"/>
    <property type="evidence" value="ECO:0007669"/>
    <property type="project" value="InterPro"/>
</dbReference>
<evidence type="ECO:0000256" key="6">
    <source>
        <dbReference type="ARBA" id="ARBA00022723"/>
    </source>
</evidence>
<dbReference type="InterPro" id="IPR003008">
    <property type="entry name" value="Tubulin_FtsZ_GTPase"/>
</dbReference>
<evidence type="ECO:0000256" key="5">
    <source>
        <dbReference type="ARBA" id="ARBA00022701"/>
    </source>
</evidence>
<dbReference type="PRINTS" id="PR01163">
    <property type="entry name" value="BETATUBULIN"/>
</dbReference>
<dbReference type="InterPro" id="IPR017975">
    <property type="entry name" value="Tubulin_CS"/>
</dbReference>
<keyword evidence="6" id="KW-0479">Metal-binding</keyword>
<dbReference type="PRINTS" id="PR01161">
    <property type="entry name" value="TUBULIN"/>
</dbReference>
<keyword evidence="12" id="KW-1133">Transmembrane helix</keyword>
<evidence type="ECO:0000313" key="16">
    <source>
        <dbReference type="Proteomes" id="UP000788993"/>
    </source>
</evidence>
<dbReference type="Gene3D" id="3.40.50.1440">
    <property type="entry name" value="Tubulin/FtsZ, GTPase domain"/>
    <property type="match status" value="1"/>
</dbReference>
<dbReference type="Gene3D" id="3.30.1330.20">
    <property type="entry name" value="Tubulin/FtsZ, C-terminal domain"/>
    <property type="match status" value="1"/>
</dbReference>
<dbReference type="InterPro" id="IPR036525">
    <property type="entry name" value="Tubulin/FtsZ_GTPase_sf"/>
</dbReference>
<keyword evidence="7" id="KW-0547">Nucleotide-binding</keyword>
<feature type="transmembrane region" description="Helical" evidence="12">
    <location>
        <begin position="299"/>
        <end position="317"/>
    </location>
</feature>
<name>A0A9P8NWV1_9ASCO</name>
<protein>
    <recommendedName>
        <fullName evidence="17">Tubulin beta chain</fullName>
    </recommendedName>
</protein>
<feature type="domain" description="Tubulin/FtsZ GTPase" evidence="13">
    <location>
        <begin position="635"/>
        <end position="832"/>
    </location>
</feature>
<comment type="cofactor">
    <cofactor evidence="1">
        <name>Mg(2+)</name>
        <dbReference type="ChEBI" id="CHEBI:18420"/>
    </cofactor>
</comment>
<comment type="similarity">
    <text evidence="3">Belongs to the tubulin family.</text>
</comment>
<evidence type="ECO:0000256" key="3">
    <source>
        <dbReference type="ARBA" id="ARBA00009636"/>
    </source>
</evidence>
<dbReference type="InterPro" id="IPR000217">
    <property type="entry name" value="Tubulin"/>
</dbReference>
<comment type="caution">
    <text evidence="15">The sequence shown here is derived from an EMBL/GenBank/DDBJ whole genome shotgun (WGS) entry which is preliminary data.</text>
</comment>
<reference evidence="15" key="2">
    <citation type="submission" date="2021-01" db="EMBL/GenBank/DDBJ databases">
        <authorList>
            <person name="Schikora-Tamarit M.A."/>
        </authorList>
    </citation>
    <scope>NUCLEOTIDE SEQUENCE</scope>
    <source>
        <strain evidence="15">NCAIM Y.01608</strain>
    </source>
</reference>
<dbReference type="Proteomes" id="UP000788993">
    <property type="component" value="Unassembled WGS sequence"/>
</dbReference>
<sequence>MTTAVPEVSVSVVTPAHGGGSPDHVKSSWLVKRLFDAFADAVVEQSNEAGIPGNRSKSMISYCISPFALLCMLTATILNRIVIFASTRTNKRLPKASKILLRLTAIYLLMEGAYGLLAALKLYTQSPLLKKLIPRYYDFDRDTFASYTFLGLSYSPEYFARTTIYKGEKTTFYGPTPAILKPFYLALCLSQVLETFIAVTSGSEPCIENGLTLFEYSLAFQEVQTANRPSTELLLIAATALAHQLNIHLLGLFDKQKYRLVFSVLIGTFTLTLYTKTFISGRITYMPFTVVMGYLPQMITLLVIMSSLLIFLLAALFKGSFSDLTFSTLTQHLDSIDVSLADDFYTALINMGTFVINAASKQSYVKEFDTVKVPATTYLEAAQPGYGRKVDNHPELAAHQLQQRKKQSKLWMVMRRTQDMRRLLFGFAKMLGVLVWGPLSVADDDRVVSDVREEDWRRLREHNAQMLLSERVNVDELDEQQLQQNYAQLLLSYQLSDFDSSADYSPEFLESESELEDESGAENELAQLVSAQDLESLVDPRSPEEIQFARILQQHLHSSSTLTRRRFSENYAPDLRLMDLIREKRVVQDADLGNCVICHVNARQGAAFWETICGEHGLDADGNYHGTNDIQKSRLNVYYNEASSGKYVPRAVLVDLEPGTIDTVKSSEFGNLFRPDNLIYGQSSAGNVWAKGHYTEGAELVDSVLDVVRREAEGCDSLQGFQITHSLGGGTGSGMGTLLISKIREEFPDRMMATFSVMPSPKVSDTVVEPYNATLSIHQLVENSDETFCIDNEALYDICVRTLKLNQPSYNDLNHLVSSVMSGVTTSLRFPGQLNSDLRKLAVNLVPFPRLHFFMVGYAPLTSIGSQSFRSLTVPELTQQMFDSKNMMAASDPRKGRYLTVAAFFRGKVSVKEVEDEMHKVQTKNSDYFVEWIPNNVQSAVCSVAPKGLDMSATFIGNSTSIQELFRRVGDQFSAMFRRKAFLHWYTSEGMDEMEFTEAESNMNDLVSEYQQYQDSNDIEEELDYADEAPLEDMME</sequence>
<evidence type="ECO:0000259" key="13">
    <source>
        <dbReference type="SMART" id="SM00864"/>
    </source>
</evidence>
<keyword evidence="10" id="KW-0963">Cytoplasm</keyword>
<dbReference type="GO" id="GO:0097435">
    <property type="term" value="P:supramolecular fiber organization"/>
    <property type="evidence" value="ECO:0007669"/>
    <property type="project" value="UniProtKB-ARBA"/>
</dbReference>
<evidence type="ECO:0000256" key="7">
    <source>
        <dbReference type="ARBA" id="ARBA00022741"/>
    </source>
</evidence>
<keyword evidence="9" id="KW-0342">GTP-binding</keyword>
<organism evidence="15 16">
    <name type="scientific">Ogataea polymorpha</name>
    <dbReference type="NCBI Taxonomy" id="460523"/>
    <lineage>
        <taxon>Eukaryota</taxon>
        <taxon>Fungi</taxon>
        <taxon>Dikarya</taxon>
        <taxon>Ascomycota</taxon>
        <taxon>Saccharomycotina</taxon>
        <taxon>Pichiomycetes</taxon>
        <taxon>Pichiales</taxon>
        <taxon>Pichiaceae</taxon>
        <taxon>Ogataea</taxon>
    </lineage>
</organism>
<evidence type="ECO:0000313" key="15">
    <source>
        <dbReference type="EMBL" id="KAH3660672.1"/>
    </source>
</evidence>
<dbReference type="SMART" id="SM00865">
    <property type="entry name" value="Tubulin_C"/>
    <property type="match status" value="1"/>
</dbReference>
<comment type="subunit">
    <text evidence="4">Dimer of alpha and beta chains. A typical microtubule is a hollow water-filled tube with an outer diameter of 25 nm and an inner diameter of 15 nM. Alpha-beta heterodimers associate head-to-tail to form protofilaments running lengthwise along the microtubule wall with the beta-tubulin subunit facing the microtubule plus end conferring a structural polarity. Microtubules usually have 13 protofilaments but different protofilament numbers can be found in some organisms and specialized cells.</text>
</comment>
<dbReference type="Pfam" id="PF00091">
    <property type="entry name" value="Tubulin"/>
    <property type="match status" value="1"/>
</dbReference>
<dbReference type="FunFam" id="1.10.287.600:FF:000002">
    <property type="entry name" value="Tubulin beta chain"/>
    <property type="match status" value="1"/>
</dbReference>
<evidence type="ECO:0000256" key="2">
    <source>
        <dbReference type="ARBA" id="ARBA00004245"/>
    </source>
</evidence>
<keyword evidence="8" id="KW-0460">Magnesium</keyword>
<keyword evidence="16" id="KW-1185">Reference proteome</keyword>
<evidence type="ECO:0008006" key="17">
    <source>
        <dbReference type="Google" id="ProtNLM"/>
    </source>
</evidence>
<dbReference type="InterPro" id="IPR037103">
    <property type="entry name" value="Tubulin/FtsZ-like_C"/>
</dbReference>
<evidence type="ECO:0000256" key="10">
    <source>
        <dbReference type="ARBA" id="ARBA00023212"/>
    </source>
</evidence>
<gene>
    <name evidence="15" type="ORF">OGATHE_005004</name>
</gene>
<evidence type="ECO:0000256" key="11">
    <source>
        <dbReference type="ARBA" id="ARBA00034296"/>
    </source>
</evidence>
<feature type="transmembrane region" description="Helical" evidence="12">
    <location>
        <begin position="260"/>
        <end position="279"/>
    </location>
</feature>
<evidence type="ECO:0000256" key="12">
    <source>
        <dbReference type="SAM" id="Phobius"/>
    </source>
</evidence>
<dbReference type="GO" id="GO:0046872">
    <property type="term" value="F:metal ion binding"/>
    <property type="evidence" value="ECO:0007669"/>
    <property type="project" value="UniProtKB-KW"/>
</dbReference>
<dbReference type="InterPro" id="IPR023123">
    <property type="entry name" value="Tubulin_C"/>
</dbReference>
<dbReference type="AlphaFoldDB" id="A0A9P8NWV1"/>
<dbReference type="FunFam" id="3.40.50.1440:FF:000006">
    <property type="entry name" value="Tubulin beta chain"/>
    <property type="match status" value="1"/>
</dbReference>
<feature type="domain" description="Tubulin/FtsZ 2-layer sandwich" evidence="14">
    <location>
        <begin position="834"/>
        <end position="971"/>
    </location>
</feature>
<dbReference type="InterPro" id="IPR018316">
    <property type="entry name" value="Tubulin/FtsZ_2-layer-sand-dom"/>
</dbReference>
<dbReference type="SMART" id="SM00864">
    <property type="entry name" value="Tubulin"/>
    <property type="match status" value="1"/>
</dbReference>
<dbReference type="InterPro" id="IPR008280">
    <property type="entry name" value="Tub_FtsZ_C"/>
</dbReference>
<feature type="transmembrane region" description="Helical" evidence="12">
    <location>
        <begin position="99"/>
        <end position="120"/>
    </location>
</feature>
<dbReference type="PROSITE" id="PS00227">
    <property type="entry name" value="TUBULIN"/>
    <property type="match status" value="1"/>
</dbReference>
<dbReference type="GO" id="GO:0005525">
    <property type="term" value="F:GTP binding"/>
    <property type="evidence" value="ECO:0007669"/>
    <property type="project" value="UniProtKB-KW"/>
</dbReference>
<feature type="transmembrane region" description="Helical" evidence="12">
    <location>
        <begin position="423"/>
        <end position="442"/>
    </location>
</feature>
<evidence type="ECO:0000259" key="14">
    <source>
        <dbReference type="SMART" id="SM00865"/>
    </source>
</evidence>
<dbReference type="SUPFAM" id="SSF55307">
    <property type="entry name" value="Tubulin C-terminal domain-like"/>
    <property type="match status" value="1"/>
</dbReference>
<dbReference type="FunFam" id="3.30.1330.20:FF:000002">
    <property type="entry name" value="Tubulin beta chain"/>
    <property type="match status" value="1"/>
</dbReference>
<evidence type="ECO:0000256" key="1">
    <source>
        <dbReference type="ARBA" id="ARBA00001946"/>
    </source>
</evidence>
<dbReference type="SUPFAM" id="SSF52490">
    <property type="entry name" value="Tubulin nucleotide-binding domain-like"/>
    <property type="match status" value="1"/>
</dbReference>